<reference evidence="6 7" key="1">
    <citation type="submission" date="2020-04" db="EMBL/GenBank/DDBJ databases">
        <title>Perkinsus chesapeaki whole genome sequence.</title>
        <authorList>
            <person name="Bogema D.R."/>
        </authorList>
    </citation>
    <scope>NUCLEOTIDE SEQUENCE [LARGE SCALE GENOMIC DNA]</scope>
    <source>
        <strain evidence="6">ATCC PRA-425</strain>
    </source>
</reference>
<feature type="compositionally biased region" description="Low complexity" evidence="4">
    <location>
        <begin position="141"/>
        <end position="166"/>
    </location>
</feature>
<dbReference type="Pfam" id="PF05903">
    <property type="entry name" value="Peptidase_C97"/>
    <property type="match status" value="1"/>
</dbReference>
<evidence type="ECO:0000256" key="4">
    <source>
        <dbReference type="SAM" id="MobiDB-lite"/>
    </source>
</evidence>
<dbReference type="Gene3D" id="3.90.1720.30">
    <property type="entry name" value="PPPDE domains"/>
    <property type="match status" value="1"/>
</dbReference>
<dbReference type="PANTHER" id="PTHR12378:SF80">
    <property type="entry name" value="IP06716P-RELATED"/>
    <property type="match status" value="1"/>
</dbReference>
<keyword evidence="7" id="KW-1185">Reference proteome</keyword>
<keyword evidence="2" id="KW-0645">Protease</keyword>
<dbReference type="InterPro" id="IPR008580">
    <property type="entry name" value="PPPDE_dom"/>
</dbReference>
<evidence type="ECO:0000256" key="3">
    <source>
        <dbReference type="ARBA" id="ARBA00022801"/>
    </source>
</evidence>
<protein>
    <recommendedName>
        <fullName evidence="5">PPPDE domain-containing protein</fullName>
    </recommendedName>
</protein>
<comment type="similarity">
    <text evidence="1">Belongs to the DeSI family.</text>
</comment>
<evidence type="ECO:0000313" key="6">
    <source>
        <dbReference type="EMBL" id="KAF4658030.1"/>
    </source>
</evidence>
<sequence>MRRPLLQVTVNVYDLAESNVFFPCCGAHHTGVEIMGREYSFAKGEGVYDCQPGEAPEARFKIAIDMGRTSLTMRQIDSALDRLRDEFRGDTYNIVKRNCNHFSDALCRAVLGRPLPSWINRLAWWGSWCACCIPDDDEGDAATSAGAGSSGQPLLPAQPPSQQLFSGHGRTVSGGTGNDGVLGRLMSYLPHGGIPDSRPPIATNGDLATASGDQRELRLHAIEMRQQTGAISGAE</sequence>
<feature type="region of interest" description="Disordered" evidence="4">
    <location>
        <begin position="140"/>
        <end position="173"/>
    </location>
</feature>
<keyword evidence="3" id="KW-0378">Hydrolase</keyword>
<evidence type="ECO:0000256" key="2">
    <source>
        <dbReference type="ARBA" id="ARBA00022670"/>
    </source>
</evidence>
<dbReference type="GO" id="GO:0006508">
    <property type="term" value="P:proteolysis"/>
    <property type="evidence" value="ECO:0007669"/>
    <property type="project" value="UniProtKB-KW"/>
</dbReference>
<evidence type="ECO:0000313" key="7">
    <source>
        <dbReference type="Proteomes" id="UP000591131"/>
    </source>
</evidence>
<organism evidence="6 7">
    <name type="scientific">Perkinsus chesapeaki</name>
    <name type="common">Clam parasite</name>
    <name type="synonym">Perkinsus andrewsi</name>
    <dbReference type="NCBI Taxonomy" id="330153"/>
    <lineage>
        <taxon>Eukaryota</taxon>
        <taxon>Sar</taxon>
        <taxon>Alveolata</taxon>
        <taxon>Perkinsozoa</taxon>
        <taxon>Perkinsea</taxon>
        <taxon>Perkinsida</taxon>
        <taxon>Perkinsidae</taxon>
        <taxon>Perkinsus</taxon>
    </lineage>
</organism>
<accession>A0A7J6LG96</accession>
<dbReference type="Proteomes" id="UP000591131">
    <property type="component" value="Unassembled WGS sequence"/>
</dbReference>
<gene>
    <name evidence="6" type="ORF">FOL47_008205</name>
</gene>
<dbReference type="InterPro" id="IPR042266">
    <property type="entry name" value="PPPDE_sf"/>
</dbReference>
<dbReference type="AlphaFoldDB" id="A0A7J6LG96"/>
<dbReference type="PROSITE" id="PS51858">
    <property type="entry name" value="PPPDE"/>
    <property type="match status" value="1"/>
</dbReference>
<dbReference type="PANTHER" id="PTHR12378">
    <property type="entry name" value="DESUMOYLATING ISOPEPTIDASE"/>
    <property type="match status" value="1"/>
</dbReference>
<evidence type="ECO:0000259" key="5">
    <source>
        <dbReference type="PROSITE" id="PS51858"/>
    </source>
</evidence>
<name>A0A7J6LG96_PERCH</name>
<dbReference type="SMART" id="SM01179">
    <property type="entry name" value="DUF862"/>
    <property type="match status" value="1"/>
</dbReference>
<comment type="caution">
    <text evidence="6">The sequence shown here is derived from an EMBL/GenBank/DDBJ whole genome shotgun (WGS) entry which is preliminary data.</text>
</comment>
<dbReference type="OrthoDB" id="442885at2759"/>
<evidence type="ECO:0000256" key="1">
    <source>
        <dbReference type="ARBA" id="ARBA00008140"/>
    </source>
</evidence>
<feature type="domain" description="PPPDE" evidence="5">
    <location>
        <begin position="6"/>
        <end position="137"/>
    </location>
</feature>
<dbReference type="GO" id="GO:0016579">
    <property type="term" value="P:protein deubiquitination"/>
    <property type="evidence" value="ECO:0007669"/>
    <property type="project" value="TreeGrafter"/>
</dbReference>
<proteinExistence type="inferred from homology"/>
<dbReference type="GO" id="GO:0101005">
    <property type="term" value="F:deubiquitinase activity"/>
    <property type="evidence" value="ECO:0007669"/>
    <property type="project" value="TreeGrafter"/>
</dbReference>
<dbReference type="EMBL" id="JAAPAO010000512">
    <property type="protein sequence ID" value="KAF4658030.1"/>
    <property type="molecule type" value="Genomic_DNA"/>
</dbReference>